<proteinExistence type="predicted"/>
<reference evidence="7" key="1">
    <citation type="journal article" date="2014" name="PLoS ONE">
        <title>The genome and linkage map of the northern pike (Esox lucius): conserved synteny revealed between the salmonid sister group and the Neoteleostei.</title>
        <authorList>
            <person name="Rondeau E.B."/>
            <person name="Minkley D.R."/>
            <person name="Leong J.S."/>
            <person name="Messmer A.M."/>
            <person name="Jantzen J.R."/>
            <person name="von Schalburg K.R."/>
            <person name="Lemon C."/>
            <person name="Bird N.H."/>
            <person name="Koop B.F."/>
        </authorList>
    </citation>
    <scope>NUCLEOTIDE SEQUENCE</scope>
</reference>
<dbReference type="GeneID" id="105005793"/>
<feature type="transmembrane region" description="Helical" evidence="3">
    <location>
        <begin position="238"/>
        <end position="260"/>
    </location>
</feature>
<reference evidence="6" key="2">
    <citation type="submission" date="2020-02" db="EMBL/GenBank/DDBJ databases">
        <title>Esox lucius (northern pike) genome, fEsoLuc1, primary haplotype.</title>
        <authorList>
            <person name="Myers G."/>
            <person name="Karagic N."/>
            <person name="Meyer A."/>
            <person name="Pippel M."/>
            <person name="Reichard M."/>
            <person name="Winkler S."/>
            <person name="Tracey A."/>
            <person name="Sims Y."/>
            <person name="Howe K."/>
            <person name="Rhie A."/>
            <person name="Formenti G."/>
            <person name="Durbin R."/>
            <person name="Fedrigo O."/>
            <person name="Jarvis E.D."/>
        </authorList>
    </citation>
    <scope>NUCLEOTIDE SEQUENCE [LARGE SCALE GENOMIC DNA]</scope>
</reference>
<dbReference type="Bgee" id="ENSELUG00000018248">
    <property type="expression patterns" value="Expressed in embryo and 2 other cell types or tissues"/>
</dbReference>
<reference evidence="6" key="4">
    <citation type="submission" date="2025-09" db="UniProtKB">
        <authorList>
            <consortium name="Ensembl"/>
        </authorList>
    </citation>
    <scope>IDENTIFICATION</scope>
</reference>
<dbReference type="CDD" id="cd00146">
    <property type="entry name" value="PKD"/>
    <property type="match status" value="1"/>
</dbReference>
<keyword evidence="7" id="KW-1185">Reference proteome</keyword>
<dbReference type="Proteomes" id="UP000265140">
    <property type="component" value="Chromosome 5"/>
</dbReference>
<sequence length="321" mass="36099">MFRNIFAVVVVSLSMVPRTLVLGYATNGLIHLENVAGKLVFIQREGNATYVRERELVSEVSTETRFELYDPGNTLRDVRFSYIWDIGNGEVFKGSEPSVHYNYSCSGSYTLQLKVGAHVNKTYTPLTGVYTMDLTVLDAIRTIELKGPSSFQVFRNNSLDVRVDGSLPITVCWRFVYNCIPAALQSCHLTTLYDNTLRLNHTFLVPGLHCLDISAYNNISKMQTSCSIFVWRDPFNNLLFILPCAGIMLSILAFITIVVCHPKKQQKNKPEISTKATYSSTDVELQPKQDLHEFSSDLNVSSEDNGEVMPLLLLPGERSYS</sequence>
<dbReference type="OMA" id="FYQMDGN"/>
<evidence type="ECO:0000256" key="2">
    <source>
        <dbReference type="ARBA" id="ARBA00023180"/>
    </source>
</evidence>
<dbReference type="SUPFAM" id="SSF49299">
    <property type="entry name" value="PKD domain"/>
    <property type="match status" value="1"/>
</dbReference>
<dbReference type="AlphaFoldDB" id="A0A3P8YQI3"/>
<dbReference type="Pfam" id="PF00801">
    <property type="entry name" value="PKD"/>
    <property type="match status" value="1"/>
</dbReference>
<gene>
    <name evidence="6" type="primary">TMEM130</name>
</gene>
<dbReference type="InParanoid" id="A0A3P8YQI3"/>
<evidence type="ECO:0000256" key="3">
    <source>
        <dbReference type="SAM" id="Phobius"/>
    </source>
</evidence>
<dbReference type="STRING" id="8010.ENSELUP00000018841"/>
<dbReference type="KEGG" id="els:105005793"/>
<dbReference type="Ensembl" id="ENSELUT00000028820.3">
    <property type="protein sequence ID" value="ENSELUP00000018841.1"/>
    <property type="gene ID" value="ENSELUG00000018248.3"/>
</dbReference>
<feature type="chain" id="PRO_5017926684" description="PKD domain-containing protein" evidence="4">
    <location>
        <begin position="22"/>
        <end position="321"/>
    </location>
</feature>
<dbReference type="InterPro" id="IPR000601">
    <property type="entry name" value="PKD_dom"/>
</dbReference>
<dbReference type="CTD" id="222865"/>
<dbReference type="PROSITE" id="PS50093">
    <property type="entry name" value="PKD"/>
    <property type="match status" value="1"/>
</dbReference>
<accession>A0A3P8YQI3</accession>
<dbReference type="GO" id="GO:0005886">
    <property type="term" value="C:plasma membrane"/>
    <property type="evidence" value="ECO:0007669"/>
    <property type="project" value="TreeGrafter"/>
</dbReference>
<evidence type="ECO:0000256" key="4">
    <source>
        <dbReference type="SAM" id="SignalP"/>
    </source>
</evidence>
<dbReference type="InterPro" id="IPR045219">
    <property type="entry name" value="PKAT"/>
</dbReference>
<dbReference type="GeneTree" id="ENSGT00950000183188"/>
<dbReference type="InterPro" id="IPR035986">
    <property type="entry name" value="PKD_dom_sf"/>
</dbReference>
<keyword evidence="2" id="KW-0325">Glycoprotein</keyword>
<organism evidence="6 7">
    <name type="scientific">Esox lucius</name>
    <name type="common">Northern pike</name>
    <dbReference type="NCBI Taxonomy" id="8010"/>
    <lineage>
        <taxon>Eukaryota</taxon>
        <taxon>Metazoa</taxon>
        <taxon>Chordata</taxon>
        <taxon>Craniata</taxon>
        <taxon>Vertebrata</taxon>
        <taxon>Euteleostomi</taxon>
        <taxon>Actinopterygii</taxon>
        <taxon>Neopterygii</taxon>
        <taxon>Teleostei</taxon>
        <taxon>Protacanthopterygii</taxon>
        <taxon>Esociformes</taxon>
        <taxon>Esocidae</taxon>
        <taxon>Esox</taxon>
    </lineage>
</organism>
<dbReference type="PANTHER" id="PTHR11861:SF10">
    <property type="entry name" value="TRANSMEMBRANE PROTEIN 130"/>
    <property type="match status" value="1"/>
</dbReference>
<reference evidence="6" key="3">
    <citation type="submission" date="2025-08" db="UniProtKB">
        <authorList>
            <consortium name="Ensembl"/>
        </authorList>
    </citation>
    <scope>IDENTIFICATION</scope>
</reference>
<name>A0A3P8YQI3_ESOLU</name>
<evidence type="ECO:0000256" key="1">
    <source>
        <dbReference type="ARBA" id="ARBA00022729"/>
    </source>
</evidence>
<keyword evidence="1 4" id="KW-0732">Signal</keyword>
<keyword evidence="3" id="KW-1133">Transmembrane helix</keyword>
<feature type="signal peptide" evidence="4">
    <location>
        <begin position="1"/>
        <end position="21"/>
    </location>
</feature>
<evidence type="ECO:0000313" key="6">
    <source>
        <dbReference type="Ensembl" id="ENSELUP00000018841.1"/>
    </source>
</evidence>
<dbReference type="RefSeq" id="XP_010862283.1">
    <property type="nucleotide sequence ID" value="XM_010863981.3"/>
</dbReference>
<evidence type="ECO:0000259" key="5">
    <source>
        <dbReference type="PROSITE" id="PS50093"/>
    </source>
</evidence>
<protein>
    <recommendedName>
        <fullName evidence="5">PKD domain-containing protein</fullName>
    </recommendedName>
</protein>
<feature type="domain" description="PKD" evidence="5">
    <location>
        <begin position="81"/>
        <end position="124"/>
    </location>
</feature>
<keyword evidence="3" id="KW-0812">Transmembrane</keyword>
<dbReference type="OrthoDB" id="8510435at2759"/>
<keyword evidence="3" id="KW-0472">Membrane</keyword>
<evidence type="ECO:0000313" key="7">
    <source>
        <dbReference type="Proteomes" id="UP000265140"/>
    </source>
</evidence>
<dbReference type="PANTHER" id="PTHR11861">
    <property type="entry name" value="MELANOCYTE PROTEIN PMEL 17-RELATED"/>
    <property type="match status" value="1"/>
</dbReference>